<keyword evidence="3" id="KW-0548">Nucleotidyltransferase</keyword>
<dbReference type="InterPro" id="IPR000477">
    <property type="entry name" value="RT_dom"/>
</dbReference>
<evidence type="ECO:0000313" key="10">
    <source>
        <dbReference type="Proteomes" id="UP000663880"/>
    </source>
</evidence>
<comment type="caution">
    <text evidence="9">The sequence shown here is derived from an EMBL/GenBank/DDBJ whole genome shotgun (WGS) entry which is preliminary data.</text>
</comment>
<proteinExistence type="predicted"/>
<organism evidence="9 10">
    <name type="scientific">Pieris macdunnoughi</name>
    <dbReference type="NCBI Taxonomy" id="345717"/>
    <lineage>
        <taxon>Eukaryota</taxon>
        <taxon>Metazoa</taxon>
        <taxon>Ecdysozoa</taxon>
        <taxon>Arthropoda</taxon>
        <taxon>Hexapoda</taxon>
        <taxon>Insecta</taxon>
        <taxon>Pterygota</taxon>
        <taxon>Neoptera</taxon>
        <taxon>Endopterygota</taxon>
        <taxon>Lepidoptera</taxon>
        <taxon>Glossata</taxon>
        <taxon>Ditrysia</taxon>
        <taxon>Papilionoidea</taxon>
        <taxon>Pieridae</taxon>
        <taxon>Pierinae</taxon>
        <taxon>Pieris</taxon>
    </lineage>
</organism>
<keyword evidence="4" id="KW-0540">Nuclease</keyword>
<dbReference type="InterPro" id="IPR050951">
    <property type="entry name" value="Retrovirus_Pol_polyprotein"/>
</dbReference>
<dbReference type="OrthoDB" id="425619at2759"/>
<dbReference type="CDD" id="cd01647">
    <property type="entry name" value="RT_LTR"/>
    <property type="match status" value="1"/>
</dbReference>
<keyword evidence="5" id="KW-0255">Endonuclease</keyword>
<gene>
    <name evidence="9" type="ORF">PMACD_LOCUS12183</name>
</gene>
<dbReference type="AlphaFoldDB" id="A0A821VP63"/>
<dbReference type="EMBL" id="CAJOBZ010000045">
    <property type="protein sequence ID" value="CAF4911589.1"/>
    <property type="molecule type" value="Genomic_DNA"/>
</dbReference>
<evidence type="ECO:0000256" key="3">
    <source>
        <dbReference type="ARBA" id="ARBA00022695"/>
    </source>
</evidence>
<dbReference type="InterPro" id="IPR043128">
    <property type="entry name" value="Rev_trsase/Diguanyl_cyclase"/>
</dbReference>
<evidence type="ECO:0000313" key="9">
    <source>
        <dbReference type="EMBL" id="CAF4911589.1"/>
    </source>
</evidence>
<dbReference type="PANTHER" id="PTHR37984:SF5">
    <property type="entry name" value="PROTEIN NYNRIN-LIKE"/>
    <property type="match status" value="1"/>
</dbReference>
<keyword evidence="10" id="KW-1185">Reference proteome</keyword>
<feature type="domain" description="Reverse transcriptase" evidence="8">
    <location>
        <begin position="111"/>
        <end position="290"/>
    </location>
</feature>
<evidence type="ECO:0000256" key="5">
    <source>
        <dbReference type="ARBA" id="ARBA00022759"/>
    </source>
</evidence>
<dbReference type="Pfam" id="PF00078">
    <property type="entry name" value="RVT_1"/>
    <property type="match status" value="1"/>
</dbReference>
<dbReference type="InterPro" id="IPR043502">
    <property type="entry name" value="DNA/RNA_pol_sf"/>
</dbReference>
<dbReference type="Gene3D" id="3.30.70.270">
    <property type="match status" value="2"/>
</dbReference>
<dbReference type="Gene3D" id="3.10.10.10">
    <property type="entry name" value="HIV Type 1 Reverse Transcriptase, subunit A, domain 1"/>
    <property type="match status" value="1"/>
</dbReference>
<evidence type="ECO:0000256" key="1">
    <source>
        <dbReference type="ARBA" id="ARBA00022670"/>
    </source>
</evidence>
<dbReference type="GO" id="GO:0008233">
    <property type="term" value="F:peptidase activity"/>
    <property type="evidence" value="ECO:0007669"/>
    <property type="project" value="UniProtKB-KW"/>
</dbReference>
<evidence type="ECO:0000256" key="6">
    <source>
        <dbReference type="ARBA" id="ARBA00022801"/>
    </source>
</evidence>
<sequence>MPHLSQELILGKDFFIKFGIEFHFKRECPNLDSLSSNSSALIGCVDLDGDQISRLQSKISAIENFIGMGLGRTNILKHVIDTGDSKPIYQKQYNFSPIIRKQIETELDEMLAKDVVEPSYSPWCSPIVLVKKPNGTNRLCLDSRHVNKVTKRDTYPLPRVTMILDNLRNSRYLSTFDLRTAFWQIELEDSSKEKTAFAVPGRGLFQFKVMPFGLVNASQTQQRLMDILFHELDGKVWAYQDDIVISSETFDEHLIILDKVAHILKGAGLTINIDKCQFARSSMRFLGYIVDKDGLRTDPEKVSAILNFERPKTFKELKRFIGIASWYRRFVRNVSVVAAPLHSLTKGKQKEFIF</sequence>
<keyword evidence="1" id="KW-0645">Protease</keyword>
<dbReference type="Proteomes" id="UP000663880">
    <property type="component" value="Unassembled WGS sequence"/>
</dbReference>
<evidence type="ECO:0000256" key="2">
    <source>
        <dbReference type="ARBA" id="ARBA00022679"/>
    </source>
</evidence>
<dbReference type="GO" id="GO:0006508">
    <property type="term" value="P:proteolysis"/>
    <property type="evidence" value="ECO:0007669"/>
    <property type="project" value="UniProtKB-KW"/>
</dbReference>
<dbReference type="SUPFAM" id="SSF56672">
    <property type="entry name" value="DNA/RNA polymerases"/>
    <property type="match status" value="1"/>
</dbReference>
<protein>
    <recommendedName>
        <fullName evidence="8">Reverse transcriptase domain-containing protein</fullName>
    </recommendedName>
</protein>
<keyword evidence="2" id="KW-0808">Transferase</keyword>
<dbReference type="GO" id="GO:0003964">
    <property type="term" value="F:RNA-directed DNA polymerase activity"/>
    <property type="evidence" value="ECO:0007669"/>
    <property type="project" value="UniProtKB-KW"/>
</dbReference>
<evidence type="ECO:0000256" key="4">
    <source>
        <dbReference type="ARBA" id="ARBA00022722"/>
    </source>
</evidence>
<dbReference type="FunFam" id="3.10.10.10:FF:000007">
    <property type="entry name" value="Retrovirus-related Pol polyprotein from transposon 17.6-like Protein"/>
    <property type="match status" value="1"/>
</dbReference>
<keyword evidence="7" id="KW-0695">RNA-directed DNA polymerase</keyword>
<dbReference type="GO" id="GO:0004519">
    <property type="term" value="F:endonuclease activity"/>
    <property type="evidence" value="ECO:0007669"/>
    <property type="project" value="UniProtKB-KW"/>
</dbReference>
<evidence type="ECO:0000256" key="7">
    <source>
        <dbReference type="ARBA" id="ARBA00022918"/>
    </source>
</evidence>
<evidence type="ECO:0000259" key="8">
    <source>
        <dbReference type="PROSITE" id="PS50878"/>
    </source>
</evidence>
<keyword evidence="6" id="KW-0378">Hydrolase</keyword>
<reference evidence="9" key="1">
    <citation type="submission" date="2021-02" db="EMBL/GenBank/DDBJ databases">
        <authorList>
            <person name="Steward A R."/>
        </authorList>
    </citation>
    <scope>NUCLEOTIDE SEQUENCE</scope>
</reference>
<dbReference type="PANTHER" id="PTHR37984">
    <property type="entry name" value="PROTEIN CBG26694"/>
    <property type="match status" value="1"/>
</dbReference>
<dbReference type="PROSITE" id="PS50878">
    <property type="entry name" value="RT_POL"/>
    <property type="match status" value="1"/>
</dbReference>
<name>A0A821VP63_9NEOP</name>
<accession>A0A821VP63</accession>